<protein>
    <submittedName>
        <fullName evidence="5">Alpha-glucosidase</fullName>
    </submittedName>
</protein>
<dbReference type="FunFam" id="3.90.400.10:FF:000002">
    <property type="entry name" value="Sucrose isomerase"/>
    <property type="match status" value="1"/>
</dbReference>
<sequence>MSVSDAKQNTLSGTGLQFDADWWRGAVIYQIYPRSFQDSNNDGIGDLKGVTQRLEYIAALGVDAIWLSPFFTSPMDDFGYDVSDYKDVDPMFGTLADFDEMTAEAHAHGIKVMIDLVISHTSDQHAWFKESRSSRENAKADWYVWSEAKPDGNPPNNWLSIFGGPAWEWDSVRCQYYLHNFLASQPDLNFHHPDVQDAVLDAAKFWLDRGVDGFRLDTVNFYFHDKELRNNPPLPEGAQLTGVETTNPYAFQHHIYDKTQPENLQFLERLRALLDQYPGATSVGEIGADRDVIETTAAYTEAGKRIHMAYSFDLLSTSRSAAYIQNTIEGMENGIGSGWPSWALSNHDVVRVATRWGEGKQQDRFSPLAIALVTSLRGTPCLYQGEELGLTEADVLFEHLQDPYGIRFWPRFKGRDGCRTPMPWTADNLNASFTDGAPWLPVAPEHRSRAVGTQLDVFDSVLEKTRAFLHWRKRQTALLKGSIAFLDQKDESLVFLREHGDECILCAFNLSSAPVSIALEALDLMPANCPVFSGRLEGKTVNLEGLDAFFGRVA</sequence>
<evidence type="ECO:0000313" key="6">
    <source>
        <dbReference type="Proteomes" id="UP000320593"/>
    </source>
</evidence>
<dbReference type="Pfam" id="PF00128">
    <property type="entry name" value="Alpha-amylase"/>
    <property type="match status" value="1"/>
</dbReference>
<reference evidence="5 6" key="1">
    <citation type="submission" date="2019-07" db="EMBL/GenBank/DDBJ databases">
        <title>Genomic Encyclopedia of Archaeal and Bacterial Type Strains, Phase II (KMG-II): from individual species to whole genera.</title>
        <authorList>
            <person name="Goeker M."/>
        </authorList>
    </citation>
    <scope>NUCLEOTIDE SEQUENCE [LARGE SCALE GENOMIC DNA]</scope>
    <source>
        <strain evidence="5 6">ATCC BAA-252</strain>
    </source>
</reference>
<dbReference type="Gene3D" id="2.60.40.1180">
    <property type="entry name" value="Golgi alpha-mannosidase II"/>
    <property type="match status" value="1"/>
</dbReference>
<name>A0A562T1F4_9HYPH</name>
<evidence type="ECO:0000256" key="2">
    <source>
        <dbReference type="ARBA" id="ARBA00022801"/>
    </source>
</evidence>
<dbReference type="Gene3D" id="3.90.400.10">
    <property type="entry name" value="Oligo-1,6-glucosidase, Domain 2"/>
    <property type="match status" value="1"/>
</dbReference>
<dbReference type="EMBL" id="VLLF01000004">
    <property type="protein sequence ID" value="TWI87497.1"/>
    <property type="molecule type" value="Genomic_DNA"/>
</dbReference>
<evidence type="ECO:0000313" key="5">
    <source>
        <dbReference type="EMBL" id="TWI87497.1"/>
    </source>
</evidence>
<evidence type="ECO:0000256" key="3">
    <source>
        <dbReference type="ARBA" id="ARBA00023295"/>
    </source>
</evidence>
<proteinExistence type="inferred from homology"/>
<keyword evidence="2" id="KW-0378">Hydrolase</keyword>
<dbReference type="AlphaFoldDB" id="A0A562T1F4"/>
<keyword evidence="6" id="KW-1185">Reference proteome</keyword>
<dbReference type="RefSeq" id="WP_145342884.1">
    <property type="nucleotide sequence ID" value="NZ_SMLY01000081.1"/>
</dbReference>
<comment type="similarity">
    <text evidence="1">Belongs to the glycosyl hydrolase 13 family.</text>
</comment>
<dbReference type="OrthoDB" id="9805159at2"/>
<accession>A0A562T1F4</accession>
<dbReference type="PANTHER" id="PTHR10357">
    <property type="entry name" value="ALPHA-AMYLASE FAMILY MEMBER"/>
    <property type="match status" value="1"/>
</dbReference>
<dbReference type="InterPro" id="IPR006047">
    <property type="entry name" value="GH13_cat_dom"/>
</dbReference>
<dbReference type="SMART" id="SM00642">
    <property type="entry name" value="Aamy"/>
    <property type="match status" value="1"/>
</dbReference>
<dbReference type="Gene3D" id="3.20.20.80">
    <property type="entry name" value="Glycosidases"/>
    <property type="match status" value="2"/>
</dbReference>
<gene>
    <name evidence="5" type="ORF">JM93_02062</name>
</gene>
<dbReference type="SUPFAM" id="SSF51011">
    <property type="entry name" value="Glycosyl hydrolase domain"/>
    <property type="match status" value="1"/>
</dbReference>
<dbReference type="SUPFAM" id="SSF51445">
    <property type="entry name" value="(Trans)glycosidases"/>
    <property type="match status" value="1"/>
</dbReference>
<dbReference type="PANTHER" id="PTHR10357:SF179">
    <property type="entry name" value="NEUTRAL AND BASIC AMINO ACID TRANSPORT PROTEIN RBAT"/>
    <property type="match status" value="1"/>
</dbReference>
<dbReference type="GO" id="GO:0004556">
    <property type="term" value="F:alpha-amylase activity"/>
    <property type="evidence" value="ECO:0007669"/>
    <property type="project" value="TreeGrafter"/>
</dbReference>
<dbReference type="Proteomes" id="UP000320593">
    <property type="component" value="Unassembled WGS sequence"/>
</dbReference>
<evidence type="ECO:0000259" key="4">
    <source>
        <dbReference type="SMART" id="SM00642"/>
    </source>
</evidence>
<dbReference type="InterPro" id="IPR045857">
    <property type="entry name" value="O16G_dom_2"/>
</dbReference>
<dbReference type="GO" id="GO:0009313">
    <property type="term" value="P:oligosaccharide catabolic process"/>
    <property type="evidence" value="ECO:0007669"/>
    <property type="project" value="TreeGrafter"/>
</dbReference>
<dbReference type="InterPro" id="IPR013780">
    <property type="entry name" value="Glyco_hydro_b"/>
</dbReference>
<keyword evidence="3" id="KW-0326">Glycosidase</keyword>
<dbReference type="CDD" id="cd11330">
    <property type="entry name" value="AmyAc_OligoGlu"/>
    <property type="match status" value="1"/>
</dbReference>
<feature type="domain" description="Glycosyl hydrolase family 13 catalytic" evidence="4">
    <location>
        <begin position="30"/>
        <end position="419"/>
    </location>
</feature>
<dbReference type="InterPro" id="IPR017853">
    <property type="entry name" value="GH"/>
</dbReference>
<organism evidence="5 6">
    <name type="scientific">Roseibium hamelinense</name>
    <dbReference type="NCBI Taxonomy" id="150831"/>
    <lineage>
        <taxon>Bacteria</taxon>
        <taxon>Pseudomonadati</taxon>
        <taxon>Pseudomonadota</taxon>
        <taxon>Alphaproteobacteria</taxon>
        <taxon>Hyphomicrobiales</taxon>
        <taxon>Stappiaceae</taxon>
        <taxon>Roseibium</taxon>
    </lineage>
</organism>
<evidence type="ECO:0000256" key="1">
    <source>
        <dbReference type="ARBA" id="ARBA00008061"/>
    </source>
</evidence>
<comment type="caution">
    <text evidence="5">The sequence shown here is derived from an EMBL/GenBank/DDBJ whole genome shotgun (WGS) entry which is preliminary data.</text>
</comment>
<dbReference type="InterPro" id="IPR032091">
    <property type="entry name" value="Malt_amylase-like_C"/>
</dbReference>
<dbReference type="Pfam" id="PF16657">
    <property type="entry name" value="Malt_amylase_C"/>
    <property type="match status" value="1"/>
</dbReference>